<dbReference type="EMBL" id="JACJIA010000006">
    <property type="protein sequence ID" value="MBA8953009.1"/>
    <property type="molecule type" value="Genomic_DNA"/>
</dbReference>
<protein>
    <submittedName>
        <fullName evidence="2">Uncharacterized protein</fullName>
    </submittedName>
</protein>
<comment type="caution">
    <text evidence="2">The sequence shown here is derived from an EMBL/GenBank/DDBJ whole genome shotgun (WGS) entry which is preliminary data.</text>
</comment>
<proteinExistence type="predicted"/>
<feature type="region of interest" description="Disordered" evidence="1">
    <location>
        <begin position="1"/>
        <end position="20"/>
    </location>
</feature>
<keyword evidence="3" id="KW-1185">Reference proteome</keyword>
<reference evidence="2 3" key="1">
    <citation type="submission" date="2020-08" db="EMBL/GenBank/DDBJ databases">
        <title>Genomic Encyclopedia of Type Strains, Phase IV (KMG-IV): sequencing the most valuable type-strain genomes for metagenomic binning, comparative biology and taxonomic classification.</title>
        <authorList>
            <person name="Goeker M."/>
        </authorList>
    </citation>
    <scope>NUCLEOTIDE SEQUENCE [LARGE SCALE GENOMIC DNA]</scope>
    <source>
        <strain evidence="2 3">DSM 44197</strain>
    </source>
</reference>
<sequence>MVDSPTMGESNPPVNAPDRLHGEAALVLDGSSHYGDLTTRVAFW</sequence>
<evidence type="ECO:0000313" key="3">
    <source>
        <dbReference type="Proteomes" id="UP000572680"/>
    </source>
</evidence>
<evidence type="ECO:0000313" key="2">
    <source>
        <dbReference type="EMBL" id="MBA8953009.1"/>
    </source>
</evidence>
<accession>A0A7W3QMX9</accession>
<evidence type="ECO:0000256" key="1">
    <source>
        <dbReference type="SAM" id="MobiDB-lite"/>
    </source>
</evidence>
<dbReference type="AlphaFoldDB" id="A0A7W3QMX9"/>
<organism evidence="2 3">
    <name type="scientific">Actinomadura namibiensis</name>
    <dbReference type="NCBI Taxonomy" id="182080"/>
    <lineage>
        <taxon>Bacteria</taxon>
        <taxon>Bacillati</taxon>
        <taxon>Actinomycetota</taxon>
        <taxon>Actinomycetes</taxon>
        <taxon>Streptosporangiales</taxon>
        <taxon>Thermomonosporaceae</taxon>
        <taxon>Actinomadura</taxon>
    </lineage>
</organism>
<gene>
    <name evidence="2" type="ORF">HNR61_004659</name>
</gene>
<dbReference type="Proteomes" id="UP000572680">
    <property type="component" value="Unassembled WGS sequence"/>
</dbReference>
<name>A0A7W3QMX9_ACTNM</name>